<accession>A0A8E6EX65</accession>
<dbReference type="KEGG" id="tsph:KIH39_21070"/>
<proteinExistence type="predicted"/>
<dbReference type="SMART" id="SM00387">
    <property type="entry name" value="HATPase_c"/>
    <property type="match status" value="1"/>
</dbReference>
<dbReference type="EMBL" id="CP074694">
    <property type="protein sequence ID" value="QVL31313.1"/>
    <property type="molecule type" value="Genomic_DNA"/>
</dbReference>
<dbReference type="CDD" id="cd16934">
    <property type="entry name" value="HATPase_RsbT-like"/>
    <property type="match status" value="1"/>
</dbReference>
<dbReference type="AlphaFoldDB" id="A0A8E6EX65"/>
<protein>
    <submittedName>
        <fullName evidence="2">Anti-sigma regulatory factor</fullName>
    </submittedName>
</protein>
<evidence type="ECO:0000313" key="3">
    <source>
        <dbReference type="Proteomes" id="UP000676194"/>
    </source>
</evidence>
<dbReference type="Pfam" id="PF02518">
    <property type="entry name" value="HATPase_c"/>
    <property type="match status" value="1"/>
</dbReference>
<organism evidence="2 3">
    <name type="scientific">Telmatocola sphagniphila</name>
    <dbReference type="NCBI Taxonomy" id="1123043"/>
    <lineage>
        <taxon>Bacteria</taxon>
        <taxon>Pseudomonadati</taxon>
        <taxon>Planctomycetota</taxon>
        <taxon>Planctomycetia</taxon>
        <taxon>Gemmatales</taxon>
        <taxon>Gemmataceae</taxon>
    </lineage>
</organism>
<gene>
    <name evidence="2" type="ORF">KIH39_21070</name>
</gene>
<reference evidence="2" key="1">
    <citation type="submission" date="2021-05" db="EMBL/GenBank/DDBJ databases">
        <title>Complete genome sequence of the cellulolytic planctomycete Telmatocola sphagniphila SP2T and characterization of the first cellulase from planctomycetes.</title>
        <authorList>
            <person name="Rakitin A.L."/>
            <person name="Beletsky A.V."/>
            <person name="Naumoff D.G."/>
            <person name="Kulichevskaya I.S."/>
            <person name="Mardanov A.V."/>
            <person name="Ravin N.V."/>
            <person name="Dedysh S.N."/>
        </authorList>
    </citation>
    <scope>NUCLEOTIDE SEQUENCE</scope>
    <source>
        <strain evidence="2">SP2T</strain>
    </source>
</reference>
<dbReference type="RefSeq" id="WP_213495194.1">
    <property type="nucleotide sequence ID" value="NZ_CP074694.1"/>
</dbReference>
<evidence type="ECO:0000313" key="2">
    <source>
        <dbReference type="EMBL" id="QVL31313.1"/>
    </source>
</evidence>
<dbReference type="InterPro" id="IPR036890">
    <property type="entry name" value="HATPase_C_sf"/>
</dbReference>
<dbReference type="Proteomes" id="UP000676194">
    <property type="component" value="Chromosome"/>
</dbReference>
<dbReference type="Gene3D" id="3.30.565.10">
    <property type="entry name" value="Histidine kinase-like ATPase, C-terminal domain"/>
    <property type="match status" value="1"/>
</dbReference>
<dbReference type="SUPFAM" id="SSF55874">
    <property type="entry name" value="ATPase domain of HSP90 chaperone/DNA topoisomerase II/histidine kinase"/>
    <property type="match status" value="1"/>
</dbReference>
<name>A0A8E6EX65_9BACT</name>
<evidence type="ECO:0000259" key="1">
    <source>
        <dbReference type="SMART" id="SM00387"/>
    </source>
</evidence>
<dbReference type="InterPro" id="IPR003594">
    <property type="entry name" value="HATPase_dom"/>
</dbReference>
<sequence>MPVTKSDTLPLMSEQDIVHTRQLVRKLALEQGFSLVDQTKLVTAASELARNTVKYGGGGHVFWELLTDGSRKGIRLRFQDEGPGIEDVSLAMTEGWTSGNGMGLGLSGSKRLVNEFDIDSAPGRGTRVTIARWK</sequence>
<keyword evidence="3" id="KW-1185">Reference proteome</keyword>
<feature type="domain" description="Histidine kinase/HSP90-like ATPase" evidence="1">
    <location>
        <begin position="36"/>
        <end position="134"/>
    </location>
</feature>